<evidence type="ECO:0000313" key="2">
    <source>
        <dbReference type="Proteomes" id="UP000636110"/>
    </source>
</evidence>
<accession>A0ABR6EZA6</accession>
<proteinExistence type="predicted"/>
<dbReference type="Proteomes" id="UP000636110">
    <property type="component" value="Unassembled WGS sequence"/>
</dbReference>
<organism evidence="1 2">
    <name type="scientific">Pedobacter gandavensis</name>
    <dbReference type="NCBI Taxonomy" id="2679963"/>
    <lineage>
        <taxon>Bacteria</taxon>
        <taxon>Pseudomonadati</taxon>
        <taxon>Bacteroidota</taxon>
        <taxon>Sphingobacteriia</taxon>
        <taxon>Sphingobacteriales</taxon>
        <taxon>Sphingobacteriaceae</taxon>
        <taxon>Pedobacter</taxon>
    </lineage>
</organism>
<dbReference type="RefSeq" id="WP_182959719.1">
    <property type="nucleotide sequence ID" value="NZ_WNXC01000006.1"/>
</dbReference>
<name>A0ABR6EZA6_9SPHI</name>
<dbReference type="InterPro" id="IPR029068">
    <property type="entry name" value="Glyas_Bleomycin-R_OHBP_Dase"/>
</dbReference>
<keyword evidence="2" id="KW-1185">Reference proteome</keyword>
<evidence type="ECO:0000313" key="1">
    <source>
        <dbReference type="EMBL" id="MBB2150618.1"/>
    </source>
</evidence>
<protein>
    <recommendedName>
        <fullName evidence="3">VOC family protein</fullName>
    </recommendedName>
</protein>
<dbReference type="SUPFAM" id="SSF54593">
    <property type="entry name" value="Glyoxalase/Bleomycin resistance protein/Dihydroxybiphenyl dioxygenase"/>
    <property type="match status" value="1"/>
</dbReference>
<gene>
    <name evidence="1" type="ORF">GM920_17095</name>
</gene>
<sequence length="99" mass="10662">MLKSWDGQTFIEVFDAEAAVPMQGEAAKLTEQVKTGALLHLAMRVENAEAAYTRCLLAGASPCIEPMSLLLGNPALPVRNALVYSPNGEVIEFLEGQPF</sequence>
<evidence type="ECO:0008006" key="3">
    <source>
        <dbReference type="Google" id="ProtNLM"/>
    </source>
</evidence>
<dbReference type="EMBL" id="WNXC01000006">
    <property type="protein sequence ID" value="MBB2150618.1"/>
    <property type="molecule type" value="Genomic_DNA"/>
</dbReference>
<comment type="caution">
    <text evidence="1">The sequence shown here is derived from an EMBL/GenBank/DDBJ whole genome shotgun (WGS) entry which is preliminary data.</text>
</comment>
<reference evidence="1 2" key="1">
    <citation type="submission" date="2019-11" db="EMBL/GenBank/DDBJ databases">
        <title>Description of Pedobacter sp. LMG 31462T.</title>
        <authorList>
            <person name="Carlier A."/>
            <person name="Qi S."/>
            <person name="Vandamme P."/>
        </authorList>
    </citation>
    <scope>NUCLEOTIDE SEQUENCE [LARGE SCALE GENOMIC DNA]</scope>
    <source>
        <strain evidence="1 2">LMG 31462</strain>
    </source>
</reference>